<accession>A0A9N9XP72</accession>
<proteinExistence type="predicted"/>
<dbReference type="InterPro" id="IPR034913">
    <property type="entry name" value="mS27/PTCD2"/>
</dbReference>
<dbReference type="PANTHER" id="PTHR21393">
    <property type="entry name" value="MITOCHONDRIAL 28S RIBOSOMAL PROTEIN S27"/>
    <property type="match status" value="1"/>
</dbReference>
<evidence type="ECO:0000313" key="4">
    <source>
        <dbReference type="Proteomes" id="UP001153712"/>
    </source>
</evidence>
<organism evidence="3 4">
    <name type="scientific">Phyllotreta striolata</name>
    <name type="common">Striped flea beetle</name>
    <name type="synonym">Crioceris striolata</name>
    <dbReference type="NCBI Taxonomy" id="444603"/>
    <lineage>
        <taxon>Eukaryota</taxon>
        <taxon>Metazoa</taxon>
        <taxon>Ecdysozoa</taxon>
        <taxon>Arthropoda</taxon>
        <taxon>Hexapoda</taxon>
        <taxon>Insecta</taxon>
        <taxon>Pterygota</taxon>
        <taxon>Neoptera</taxon>
        <taxon>Endopterygota</taxon>
        <taxon>Coleoptera</taxon>
        <taxon>Polyphaga</taxon>
        <taxon>Cucujiformia</taxon>
        <taxon>Chrysomeloidea</taxon>
        <taxon>Chrysomelidae</taxon>
        <taxon>Galerucinae</taxon>
        <taxon>Alticini</taxon>
        <taxon>Phyllotreta</taxon>
    </lineage>
</organism>
<dbReference type="GO" id="GO:0005739">
    <property type="term" value="C:mitochondrion"/>
    <property type="evidence" value="ECO:0007669"/>
    <property type="project" value="UniProtKB-SubCell"/>
</dbReference>
<dbReference type="AlphaFoldDB" id="A0A9N9XP72"/>
<dbReference type="Proteomes" id="UP001153712">
    <property type="component" value="Chromosome 12"/>
</dbReference>
<dbReference type="OrthoDB" id="19830at2759"/>
<protein>
    <recommendedName>
        <fullName evidence="5">28S ribosomal protein S27, mitochondrial</fullName>
    </recommendedName>
</protein>
<evidence type="ECO:0000313" key="3">
    <source>
        <dbReference type="EMBL" id="CAG9856644.1"/>
    </source>
</evidence>
<reference evidence="3" key="1">
    <citation type="submission" date="2022-01" db="EMBL/GenBank/DDBJ databases">
        <authorList>
            <person name="King R."/>
        </authorList>
    </citation>
    <scope>NUCLEOTIDE SEQUENCE</scope>
</reference>
<dbReference type="Pfam" id="PF10037">
    <property type="entry name" value="MRP-S27"/>
    <property type="match status" value="1"/>
</dbReference>
<gene>
    <name evidence="3" type="ORF">PHYEVI_LOCUS3065</name>
</gene>
<dbReference type="PANTHER" id="PTHR21393:SF0">
    <property type="entry name" value="SMALL RIBOSOMAL SUBUNIT PROTEIN MS27"/>
    <property type="match status" value="1"/>
</dbReference>
<name>A0A9N9XP72_PHYSR</name>
<evidence type="ECO:0000256" key="2">
    <source>
        <dbReference type="SAM" id="MobiDB-lite"/>
    </source>
</evidence>
<evidence type="ECO:0000256" key="1">
    <source>
        <dbReference type="ARBA" id="ARBA00004173"/>
    </source>
</evidence>
<evidence type="ECO:0008006" key="5">
    <source>
        <dbReference type="Google" id="ProtNLM"/>
    </source>
</evidence>
<dbReference type="InterPro" id="IPR019266">
    <property type="entry name" value="Ribosomal_mS27"/>
</dbReference>
<keyword evidence="4" id="KW-1185">Reference proteome</keyword>
<sequence length="425" mass="49694">MFKLAKTSIFLTKLRANVAQKTIRTFLSQAYYCQEVWDRRLNSSIFRQINLEEFFYEMDQRHNKTRELSAVDVDIFANAVTDDKYIDELLDIVHKLRLSADSCNALNSTGHAVIRTLMKHTTLENLTNILDDRLNYGVFLDYYTANLLLDTCWKKKDFTSGARIAGQLMLQEEFDHPVSYNLGLLHCYKYLLKPEGWPVYPTPEEPEDEVKVRVRFVRNPYDDQHFDLRDPNKIVGKTLAMFTNNKDDPLSKSFNILGNTLFDKLDKVESSVEDCKNKNVKLHKEILDLVPNESEAKKILTTADIEQSTNIEDVLEKNCKDAVNATSERDIADQCKLFVQWEEDRHEALEVQKKRLDKIRRLKEIEAIRESLKEKETRLWYFDNEENIKLALEEHELSVPQEDSSAKVDAEDVYVPPEVHKKQKY</sequence>
<comment type="subcellular location">
    <subcellularLocation>
        <location evidence="1">Mitochondrion</location>
    </subcellularLocation>
</comment>
<dbReference type="EMBL" id="OU900105">
    <property type="protein sequence ID" value="CAG9856644.1"/>
    <property type="molecule type" value="Genomic_DNA"/>
</dbReference>
<feature type="region of interest" description="Disordered" evidence="2">
    <location>
        <begin position="398"/>
        <end position="425"/>
    </location>
</feature>